<evidence type="ECO:0000313" key="8">
    <source>
        <dbReference type="Proteomes" id="UP001567538"/>
    </source>
</evidence>
<dbReference type="Proteomes" id="UP001567538">
    <property type="component" value="Unassembled WGS sequence"/>
</dbReference>
<evidence type="ECO:0000259" key="6">
    <source>
        <dbReference type="Pfam" id="PF00150"/>
    </source>
</evidence>
<evidence type="ECO:0000256" key="1">
    <source>
        <dbReference type="ARBA" id="ARBA00005641"/>
    </source>
</evidence>
<dbReference type="Gene3D" id="3.20.20.80">
    <property type="entry name" value="Glycosidases"/>
    <property type="match status" value="1"/>
</dbReference>
<organism evidence="7 8">
    <name type="scientific">Salvia divinorum</name>
    <name type="common">Maria pastora</name>
    <name type="synonym">Diviner's sage</name>
    <dbReference type="NCBI Taxonomy" id="28513"/>
    <lineage>
        <taxon>Eukaryota</taxon>
        <taxon>Viridiplantae</taxon>
        <taxon>Streptophyta</taxon>
        <taxon>Embryophyta</taxon>
        <taxon>Tracheophyta</taxon>
        <taxon>Spermatophyta</taxon>
        <taxon>Magnoliopsida</taxon>
        <taxon>eudicotyledons</taxon>
        <taxon>Gunneridae</taxon>
        <taxon>Pentapetalae</taxon>
        <taxon>asterids</taxon>
        <taxon>lamiids</taxon>
        <taxon>Lamiales</taxon>
        <taxon>Lamiaceae</taxon>
        <taxon>Nepetoideae</taxon>
        <taxon>Mentheae</taxon>
        <taxon>Salviinae</taxon>
        <taxon>Salvia</taxon>
        <taxon>Salvia subgen. Calosphace</taxon>
    </lineage>
</organism>
<comment type="caution">
    <text evidence="7">The sequence shown here is derived from an EMBL/GenBank/DDBJ whole genome shotgun (WGS) entry which is preliminary data.</text>
</comment>
<evidence type="ECO:0000256" key="3">
    <source>
        <dbReference type="ARBA" id="ARBA00023295"/>
    </source>
</evidence>
<feature type="signal peptide" evidence="5">
    <location>
        <begin position="1"/>
        <end position="18"/>
    </location>
</feature>
<protein>
    <submittedName>
        <fullName evidence="7">Cellulase</fullName>
        <ecNumber evidence="7">3.2.1.4</ecNumber>
    </submittedName>
</protein>
<evidence type="ECO:0000256" key="2">
    <source>
        <dbReference type="ARBA" id="ARBA00022801"/>
    </source>
</evidence>
<dbReference type="GO" id="GO:0008810">
    <property type="term" value="F:cellulase activity"/>
    <property type="evidence" value="ECO:0007669"/>
    <property type="project" value="UniProtKB-EC"/>
</dbReference>
<dbReference type="EC" id="3.2.1.4" evidence="7"/>
<feature type="domain" description="Glycoside hydrolase family 5" evidence="6">
    <location>
        <begin position="60"/>
        <end position="343"/>
    </location>
</feature>
<keyword evidence="5" id="KW-0732">Signal</keyword>
<comment type="similarity">
    <text evidence="1 4">Belongs to the glycosyl hydrolase 5 (cellulase A) family.</text>
</comment>
<dbReference type="InterPro" id="IPR017853">
    <property type="entry name" value="GH"/>
</dbReference>
<dbReference type="SUPFAM" id="SSF51445">
    <property type="entry name" value="(Trans)glycosidases"/>
    <property type="match status" value="1"/>
</dbReference>
<name>A0ABD1H6B5_SALDI</name>
<feature type="chain" id="PRO_5044809973" evidence="5">
    <location>
        <begin position="19"/>
        <end position="529"/>
    </location>
</feature>
<keyword evidence="3 4" id="KW-0326">Glycosidase</keyword>
<reference evidence="7 8" key="1">
    <citation type="submission" date="2024-06" db="EMBL/GenBank/DDBJ databases">
        <title>A chromosome level genome sequence of Diviner's sage (Salvia divinorum).</title>
        <authorList>
            <person name="Ford S.A."/>
            <person name="Ro D.-K."/>
            <person name="Ness R.W."/>
            <person name="Phillips M.A."/>
        </authorList>
    </citation>
    <scope>NUCLEOTIDE SEQUENCE [LARGE SCALE GENOMIC DNA]</scope>
    <source>
        <strain evidence="7">SAF-2024a</strain>
        <tissue evidence="7">Leaf</tissue>
    </source>
</reference>
<evidence type="ECO:0000313" key="7">
    <source>
        <dbReference type="EMBL" id="KAL1551968.1"/>
    </source>
</evidence>
<gene>
    <name evidence="7" type="ORF">AAHA92_12825</name>
</gene>
<dbReference type="PANTHER" id="PTHR31263:SF68">
    <property type="entry name" value="GLYCOSIDE HYDROLASE FAMILY 5 DOMAIN-CONTAINING PROTEIN"/>
    <property type="match status" value="1"/>
</dbReference>
<evidence type="ECO:0000256" key="4">
    <source>
        <dbReference type="RuleBase" id="RU361153"/>
    </source>
</evidence>
<dbReference type="PANTHER" id="PTHR31263">
    <property type="entry name" value="CELLULASE FAMILY PROTEIN (AFU_ORTHOLOGUE AFUA_5G14560)"/>
    <property type="match status" value="1"/>
</dbReference>
<dbReference type="InterPro" id="IPR001547">
    <property type="entry name" value="Glyco_hydro_5"/>
</dbReference>
<accession>A0ABD1H6B5</accession>
<dbReference type="Pfam" id="PF00150">
    <property type="entry name" value="Cellulase"/>
    <property type="match status" value="1"/>
</dbReference>
<dbReference type="AlphaFoldDB" id="A0ABD1H6B5"/>
<evidence type="ECO:0000256" key="5">
    <source>
        <dbReference type="SAM" id="SignalP"/>
    </source>
</evidence>
<keyword evidence="8" id="KW-1185">Reference proteome</keyword>
<proteinExistence type="inferred from homology"/>
<keyword evidence="2 4" id="KW-0378">Hydrolase</keyword>
<dbReference type="EMBL" id="JBEAFC010000006">
    <property type="protein sequence ID" value="KAL1551968.1"/>
    <property type="molecule type" value="Genomic_DNA"/>
</dbReference>
<sequence length="529" mass="59815">MRAILALLFLQMVVLCTSIELSTTSRWIVHHASGKRVKLACVNWPSHVEPMIAEGLEKKPLRHIVKKITEIGFNCVRFTWATYMFTRSDYGSLRVSESLDKYNLSAAKDGIARNNPQILNMTLVELHKAVVMELGRKKVMVVLDNHVSRPTWCCSDKDGNGFFGDADFDAEEWLRGLAAVAEAYRDNRAVVGMSLRNELRGSRQNEADLYKYMQEGANTIHTQNPDVLVIVSGLKYDNYLEFLKYQPLAVNFTNKLVFEAHWYSFGTSADEWVAQTNQLCATVTKYARDNYLFLTEGNNSFPLFLSEFGINQRGDSEADNRYIGCLLAAVAEFDVDWALWTLQGSYILREGHADLEEFYGVLDLNWDHPRNPPFLDRLQVLRQTNQDYKSKHPTRYIMLHPLSGHCVHIAKNGIVAMASCKRASRWDQHQDGGPIKLAGSPRCLGVAGDGEAPRVSRRCSSKWNYVSSSGLHLAAQDRRGEHLCLELEKNVSSEVVTKKCLCVGDDLVDLPTCVDNPQAQWFKLIPTNI</sequence>